<dbReference type="EMBL" id="KV920019">
    <property type="protein sequence ID" value="OSX68855.1"/>
    <property type="molecule type" value="Genomic_DNA"/>
</dbReference>
<comment type="subcellular location">
    <subcellularLocation>
        <location evidence="1">Plastid</location>
        <location evidence="1">Chloroplast thylakoid membrane</location>
        <topology evidence="1">Peripheral membrane protein</topology>
        <orientation evidence="1">Stromal side</orientation>
    </subcellularLocation>
</comment>
<protein>
    <recommendedName>
        <fullName evidence="10">PBS-linker domain-containing protein</fullName>
    </recommendedName>
</protein>
<keyword evidence="8" id="KW-0472">Membrane</keyword>
<evidence type="ECO:0000256" key="3">
    <source>
        <dbReference type="ARBA" id="ARBA00022531"/>
    </source>
</evidence>
<evidence type="ECO:0000256" key="7">
    <source>
        <dbReference type="ARBA" id="ARBA00023078"/>
    </source>
</evidence>
<reference evidence="11 12" key="1">
    <citation type="submission" date="2017-03" db="EMBL/GenBank/DDBJ databases">
        <title>WGS assembly of Porphyra umbilicalis.</title>
        <authorList>
            <person name="Brawley S.H."/>
            <person name="Blouin N.A."/>
            <person name="Ficko-Blean E."/>
            <person name="Wheeler G.L."/>
            <person name="Lohr M."/>
            <person name="Goodson H.V."/>
            <person name="Jenkins J.W."/>
            <person name="Blaby-Haas C.E."/>
            <person name="Helliwell K.E."/>
            <person name="Chan C."/>
            <person name="Marriage T."/>
            <person name="Bhattacharya D."/>
            <person name="Klein A.S."/>
            <person name="Badis Y."/>
            <person name="Brodie J."/>
            <person name="Cao Y."/>
            <person name="Collen J."/>
            <person name="Dittami S.M."/>
            <person name="Gachon C.M."/>
            <person name="Green B.R."/>
            <person name="Karpowicz S."/>
            <person name="Kim J.W."/>
            <person name="Kudahl U."/>
            <person name="Lin S."/>
            <person name="Michel G."/>
            <person name="Mittag M."/>
            <person name="Olson B.J."/>
            <person name="Pangilinan J."/>
            <person name="Peng Y."/>
            <person name="Qiu H."/>
            <person name="Shu S."/>
            <person name="Singer J.T."/>
            <person name="Smith A.G."/>
            <person name="Sprecher B.N."/>
            <person name="Wagner V."/>
            <person name="Wang W."/>
            <person name="Wang Z.-Y."/>
            <person name="Yan J."/>
            <person name="Yarish C."/>
            <person name="Zoeuner-Riek S."/>
            <person name="Zhuang Y."/>
            <person name="Zou Y."/>
            <person name="Lindquist E.A."/>
            <person name="Grimwood J."/>
            <person name="Barry K."/>
            <person name="Rokhsar D.S."/>
            <person name="Schmutz J."/>
            <person name="Stiller J.W."/>
            <person name="Grossman A.R."/>
            <person name="Prochnik S.E."/>
        </authorList>
    </citation>
    <scope>NUCLEOTIDE SEQUENCE [LARGE SCALE GENOMIC DNA]</scope>
    <source>
        <strain evidence="11">4086291</strain>
    </source>
</reference>
<evidence type="ECO:0000256" key="9">
    <source>
        <dbReference type="PROSITE-ProRule" id="PRU00775"/>
    </source>
</evidence>
<dbReference type="Pfam" id="PF00427">
    <property type="entry name" value="PBS_linker_poly"/>
    <property type="match status" value="1"/>
</dbReference>
<accession>A0A1X6NJS8</accession>
<evidence type="ECO:0000256" key="8">
    <source>
        <dbReference type="ARBA" id="ARBA00023136"/>
    </source>
</evidence>
<dbReference type="AlphaFoldDB" id="A0A1X6NJS8"/>
<evidence type="ECO:0000256" key="6">
    <source>
        <dbReference type="ARBA" id="ARBA00022738"/>
    </source>
</evidence>
<sequence>MAFVSSFLATPAATGSTASALHGASVSRTTAPRRMAAQSAPRRAIVITAGYRSLSDLGLEKATTERFSATHNADPVDKEALIRGIYRTIFSNAYLYDADAAALAVPESDLKSGTLTVKEFVRTVAKSDAYVKRFFTPRPLYGAIELLSKHLLGRTPDGLEDYRARSAVYDAGGYGAMVDAMLDDGEYDDAFGDDTAPFLRGHLTTSGLSMAAFTHLFALQRGACASDKSTARVGEHGIGLNAAGIRAQPLPVVAPGDATGAGGEFGGGTAALLVTAALLAAGAYLSMAGTQ</sequence>
<feature type="domain" description="PBS-linker" evidence="10">
    <location>
        <begin position="48"/>
        <end position="228"/>
    </location>
</feature>
<dbReference type="InterPro" id="IPR038255">
    <property type="entry name" value="PBS_linker_sf"/>
</dbReference>
<dbReference type="InterPro" id="IPR001297">
    <property type="entry name" value="PBS_linker_dom"/>
</dbReference>
<evidence type="ECO:0000256" key="1">
    <source>
        <dbReference type="ARBA" id="ARBA00004185"/>
    </source>
</evidence>
<dbReference type="GO" id="GO:0030089">
    <property type="term" value="C:phycobilisome"/>
    <property type="evidence" value="ECO:0007669"/>
    <property type="project" value="UniProtKB-UniRule"/>
</dbReference>
<keyword evidence="3" id="KW-0602">Photosynthesis</keyword>
<dbReference type="Gene3D" id="1.10.3130.20">
    <property type="entry name" value="Phycobilisome linker domain"/>
    <property type="match status" value="1"/>
</dbReference>
<evidence type="ECO:0000313" key="11">
    <source>
        <dbReference type="EMBL" id="OSX68855.1"/>
    </source>
</evidence>
<dbReference type="GO" id="GO:0015979">
    <property type="term" value="P:photosynthesis"/>
    <property type="evidence" value="ECO:0007669"/>
    <property type="project" value="UniProtKB-KW"/>
</dbReference>
<organism evidence="11 12">
    <name type="scientific">Porphyra umbilicalis</name>
    <name type="common">Purple laver</name>
    <name type="synonym">Red alga</name>
    <dbReference type="NCBI Taxonomy" id="2786"/>
    <lineage>
        <taxon>Eukaryota</taxon>
        <taxon>Rhodophyta</taxon>
        <taxon>Bangiophyceae</taxon>
        <taxon>Bangiales</taxon>
        <taxon>Bangiaceae</taxon>
        <taxon>Porphyra</taxon>
    </lineage>
</organism>
<proteinExistence type="inferred from homology"/>
<evidence type="ECO:0000256" key="5">
    <source>
        <dbReference type="ARBA" id="ARBA00022640"/>
    </source>
</evidence>
<dbReference type="Proteomes" id="UP000218209">
    <property type="component" value="Unassembled WGS sequence"/>
</dbReference>
<name>A0A1X6NJS8_PORUM</name>
<evidence type="ECO:0000259" key="10">
    <source>
        <dbReference type="PROSITE" id="PS51445"/>
    </source>
</evidence>
<keyword evidence="2" id="KW-0150">Chloroplast</keyword>
<evidence type="ECO:0000256" key="2">
    <source>
        <dbReference type="ARBA" id="ARBA00022528"/>
    </source>
</evidence>
<keyword evidence="12" id="KW-1185">Reference proteome</keyword>
<comment type="similarity">
    <text evidence="9">Belongs to the phycobilisome linker protein family.</text>
</comment>
<keyword evidence="6 9" id="KW-0605">Phycobilisome</keyword>
<dbReference type="GO" id="GO:0009535">
    <property type="term" value="C:chloroplast thylakoid membrane"/>
    <property type="evidence" value="ECO:0007669"/>
    <property type="project" value="UniProtKB-SubCell"/>
</dbReference>
<dbReference type="PANTHER" id="PTHR34011">
    <property type="entry name" value="PHYCOBILISOME 32.1 KDA LINKER POLYPEPTIDE, PHYCOCYANIN-ASSOCIATED, ROD 2-RELATED"/>
    <property type="match status" value="1"/>
</dbReference>
<keyword evidence="5" id="KW-0934">Plastid</keyword>
<dbReference type="PROSITE" id="PS51445">
    <property type="entry name" value="PBS_LINKER"/>
    <property type="match status" value="1"/>
</dbReference>
<gene>
    <name evidence="11" type="ORF">BU14_2168s0001</name>
</gene>
<evidence type="ECO:0000256" key="4">
    <source>
        <dbReference type="ARBA" id="ARBA00022549"/>
    </source>
</evidence>
<keyword evidence="4" id="KW-0042">Antenna complex</keyword>
<evidence type="ECO:0000313" key="12">
    <source>
        <dbReference type="Proteomes" id="UP000218209"/>
    </source>
</evidence>
<keyword evidence="7" id="KW-0793">Thylakoid</keyword>